<feature type="transmembrane region" description="Helical" evidence="5">
    <location>
        <begin position="314"/>
        <end position="332"/>
    </location>
</feature>
<evidence type="ECO:0000256" key="4">
    <source>
        <dbReference type="ARBA" id="ARBA00023136"/>
    </source>
</evidence>
<evidence type="ECO:0000313" key="8">
    <source>
        <dbReference type="Proteomes" id="UP000033567"/>
    </source>
</evidence>
<feature type="transmembrane region" description="Helical" evidence="5">
    <location>
        <begin position="274"/>
        <end position="294"/>
    </location>
</feature>
<feature type="transmembrane region" description="Helical" evidence="5">
    <location>
        <begin position="134"/>
        <end position="152"/>
    </location>
</feature>
<accession>A0A0F4KUK6</accession>
<feature type="transmembrane region" description="Helical" evidence="5">
    <location>
        <begin position="344"/>
        <end position="363"/>
    </location>
</feature>
<dbReference type="EMBL" id="JWMF01000007">
    <property type="protein sequence ID" value="KJY50337.1"/>
    <property type="molecule type" value="Genomic_DNA"/>
</dbReference>
<dbReference type="GO" id="GO:0022857">
    <property type="term" value="F:transmembrane transporter activity"/>
    <property type="evidence" value="ECO:0007669"/>
    <property type="project" value="InterPro"/>
</dbReference>
<reference evidence="7 8" key="1">
    <citation type="submission" date="2014-12" db="EMBL/GenBank/DDBJ databases">
        <title>Comparative genomics of the lactic acid bacteria isolated from the honey bee gut.</title>
        <authorList>
            <person name="Ellegaard K.M."/>
            <person name="Tamarit D."/>
            <person name="Javelind E."/>
            <person name="Olofsson T."/>
            <person name="Andersson S.G."/>
            <person name="Vasquez A."/>
        </authorList>
    </citation>
    <scope>NUCLEOTIDE SEQUENCE [LARGE SCALE GENOMIC DNA]</scope>
    <source>
        <strain evidence="7 8">Bin7</strain>
    </source>
</reference>
<keyword evidence="3 5" id="KW-1133">Transmembrane helix</keyword>
<name>A0A0F4KUK6_9BIFI</name>
<dbReference type="Gene3D" id="1.20.1250.20">
    <property type="entry name" value="MFS general substrate transporter like domains"/>
    <property type="match status" value="2"/>
</dbReference>
<feature type="transmembrane region" description="Helical" evidence="5">
    <location>
        <begin position="407"/>
        <end position="430"/>
    </location>
</feature>
<dbReference type="PANTHER" id="PTHR23528">
    <property type="match status" value="1"/>
</dbReference>
<dbReference type="PATRIC" id="fig|1684.5.peg.1084"/>
<evidence type="ECO:0000313" key="7">
    <source>
        <dbReference type="EMBL" id="KJY50337.1"/>
    </source>
</evidence>
<feature type="transmembrane region" description="Helical" evidence="5">
    <location>
        <begin position="60"/>
        <end position="79"/>
    </location>
</feature>
<comment type="subcellular location">
    <subcellularLocation>
        <location evidence="1">Cell membrane</location>
        <topology evidence="1">Multi-pass membrane protein</topology>
    </subcellularLocation>
</comment>
<dbReference type="InterPro" id="IPR011701">
    <property type="entry name" value="MFS"/>
</dbReference>
<feature type="transmembrane region" description="Helical" evidence="5">
    <location>
        <begin position="369"/>
        <end position="386"/>
    </location>
</feature>
<feature type="transmembrane region" description="Helical" evidence="5">
    <location>
        <begin position="99"/>
        <end position="122"/>
    </location>
</feature>
<dbReference type="Pfam" id="PF07690">
    <property type="entry name" value="MFS_1"/>
    <property type="match status" value="1"/>
</dbReference>
<organism evidence="7 8">
    <name type="scientific">Bifidobacterium mellis</name>
    <dbReference type="NCBI Taxonomy" id="1293823"/>
    <lineage>
        <taxon>Bacteria</taxon>
        <taxon>Bacillati</taxon>
        <taxon>Actinomycetota</taxon>
        <taxon>Actinomycetes</taxon>
        <taxon>Bifidobacteriales</taxon>
        <taxon>Bifidobacteriaceae</taxon>
        <taxon>Bifidobacterium</taxon>
    </lineage>
</organism>
<evidence type="ECO:0000256" key="3">
    <source>
        <dbReference type="ARBA" id="ARBA00022989"/>
    </source>
</evidence>
<comment type="caution">
    <text evidence="7">The sequence shown here is derived from an EMBL/GenBank/DDBJ whole genome shotgun (WGS) entry which is preliminary data.</text>
</comment>
<protein>
    <submittedName>
        <fullName evidence="7">Putative membrane protein with transport function</fullName>
    </submittedName>
</protein>
<dbReference type="AlphaFoldDB" id="A0A0F4KUK6"/>
<dbReference type="PANTHER" id="PTHR23528:SF1">
    <property type="entry name" value="MAJOR FACILITATOR SUPERFAMILY (MFS) PROFILE DOMAIN-CONTAINING PROTEIN"/>
    <property type="match status" value="1"/>
</dbReference>
<evidence type="ECO:0000256" key="2">
    <source>
        <dbReference type="ARBA" id="ARBA00022692"/>
    </source>
</evidence>
<dbReference type="PROSITE" id="PS50850">
    <property type="entry name" value="MFS"/>
    <property type="match status" value="1"/>
</dbReference>
<dbReference type="CDD" id="cd06174">
    <property type="entry name" value="MFS"/>
    <property type="match status" value="1"/>
</dbReference>
<dbReference type="InterPro" id="IPR020846">
    <property type="entry name" value="MFS_dom"/>
</dbReference>
<keyword evidence="8" id="KW-1185">Reference proteome</keyword>
<keyword evidence="4 5" id="KW-0472">Membrane</keyword>
<gene>
    <name evidence="7" type="ORF">JF70_10300</name>
</gene>
<feature type="transmembrane region" description="Helical" evidence="5">
    <location>
        <begin position="194"/>
        <end position="217"/>
    </location>
</feature>
<evidence type="ECO:0000256" key="1">
    <source>
        <dbReference type="ARBA" id="ARBA00004651"/>
    </source>
</evidence>
<evidence type="ECO:0000256" key="5">
    <source>
        <dbReference type="SAM" id="Phobius"/>
    </source>
</evidence>
<dbReference type="RefSeq" id="WP_231578862.1">
    <property type="nucleotide sequence ID" value="NZ_KQ033885.1"/>
</dbReference>
<keyword evidence="2 5" id="KW-0812">Transmembrane</keyword>
<feature type="transmembrane region" description="Helical" evidence="5">
    <location>
        <begin position="223"/>
        <end position="242"/>
    </location>
</feature>
<dbReference type="SUPFAM" id="SSF103473">
    <property type="entry name" value="MFS general substrate transporter"/>
    <property type="match status" value="1"/>
</dbReference>
<feature type="transmembrane region" description="Helical" evidence="5">
    <location>
        <begin position="436"/>
        <end position="454"/>
    </location>
</feature>
<dbReference type="Proteomes" id="UP000033567">
    <property type="component" value="Unassembled WGS sequence"/>
</dbReference>
<evidence type="ECO:0000259" key="6">
    <source>
        <dbReference type="PROSITE" id="PS50850"/>
    </source>
</evidence>
<dbReference type="InterPro" id="IPR036259">
    <property type="entry name" value="MFS_trans_sf"/>
</dbReference>
<proteinExistence type="predicted"/>
<feature type="domain" description="Major facilitator superfamily (MFS) profile" evidence="6">
    <location>
        <begin position="62"/>
        <end position="458"/>
    </location>
</feature>
<dbReference type="GO" id="GO:0005886">
    <property type="term" value="C:plasma membrane"/>
    <property type="evidence" value="ECO:0007669"/>
    <property type="project" value="UniProtKB-SubCell"/>
</dbReference>
<feature type="transmembrane region" description="Helical" evidence="5">
    <location>
        <begin position="158"/>
        <end position="182"/>
    </location>
</feature>
<sequence>MVDENKDRRGGPADGAGARIGENIKAMASVDETGGAVANQGVDPSLAPDTGRRLNSAEKVRFAIGFVLVSLLWAAPFTMGSGVLLPQIFNSLHGVSAEAALGTMNSIGCVFALVANVVFGALSDMSRFRVGKRTPWIVLGGIIGALGFLLVIESHTLPMIIFGWCIVQVGINCLIAPAVAVLSDRIPESTRGTYSALYGASQVIGQQLGTIIGSSFMGNIHTGLVVAMIIFLFSGILTVLIWPREKSAANTVVERTWADVGRSFIPPTKNCRDFYLALLGRFTFVVGCFMIQGYQLYILQKYCHMSDAQAASTLKVMALISVVTTILASVVSGPLSDFLHRRKVIVATSCLILAVGILFPFLMPTATGMYFYAALAGIGNGCYMSVDQALNVDVLPNAKEAGKDLGILNLANTIGQVIAPGCTTLVIGVFGGYRMIFPVAIVCLLVGTVFIMMIRKVK</sequence>